<feature type="domain" description="Transposase IS66 zinc-finger binding" evidence="2">
    <location>
        <begin position="17"/>
        <end position="59"/>
    </location>
</feature>
<gene>
    <name evidence="4" type="ORF">KL86APRO_12665</name>
</gene>
<dbReference type="InterPro" id="IPR004291">
    <property type="entry name" value="Transposase_IS66_central"/>
</dbReference>
<sequence>MPAHLPRRDVVHAEAGACPICGGVLRQVGEDVTEILDYVPGRFEVIRHVSPAFSCRTCESMVQAPMPALPIMRGQPGAGLLAHVLVSKYCDHLPLYRQSGIYARDGVRLERATLADWVGQIAGLLRPLVDAVERHVLAAERLHADDTPVPVLAPGTGKTKTGRLRAYLRDERPHGEREPPAVLYRYSPDRKGEHPRAHLASFTGFLQADGYAGFGPLYAENAGRPAAVEVACWAHVRRKFHDVHLATASPLAAEALERIGALFAIEREIGSKPPDGRRRARQDRAGPLIVELATFMDAAVTKISGKSELASAIRYARSRWAALTRCIDDGRLDMNNNAAERAIRPITLGRKNWIFAGSDAGGERAAAIYTLVETAKPNGLDPEAYLRDVLGRIAEHPVNRIGELLPWSFVPCPISPA</sequence>
<dbReference type="Pfam" id="PF13005">
    <property type="entry name" value="zf-IS66"/>
    <property type="match status" value="1"/>
</dbReference>
<dbReference type="Pfam" id="PF03050">
    <property type="entry name" value="DDE_Tnp_IS66"/>
    <property type="match status" value="1"/>
</dbReference>
<evidence type="ECO:0000259" key="1">
    <source>
        <dbReference type="Pfam" id="PF03050"/>
    </source>
</evidence>
<dbReference type="InterPro" id="IPR024474">
    <property type="entry name" value="Znf_dom_IS66"/>
</dbReference>
<dbReference type="PANTHER" id="PTHR33678">
    <property type="entry name" value="BLL1576 PROTEIN"/>
    <property type="match status" value="1"/>
</dbReference>
<dbReference type="NCBIfam" id="NF033517">
    <property type="entry name" value="transpos_IS66"/>
    <property type="match status" value="1"/>
</dbReference>
<organism evidence="4">
    <name type="scientific">uncultured Alphaproteobacteria bacterium</name>
    <dbReference type="NCBI Taxonomy" id="91750"/>
    <lineage>
        <taxon>Bacteria</taxon>
        <taxon>Pseudomonadati</taxon>
        <taxon>Pseudomonadota</taxon>
        <taxon>Alphaproteobacteria</taxon>
        <taxon>environmental samples</taxon>
    </lineage>
</organism>
<feature type="domain" description="Transposase IS66 C-terminal" evidence="3">
    <location>
        <begin position="370"/>
        <end position="407"/>
    </location>
</feature>
<evidence type="ECO:0000313" key="4">
    <source>
        <dbReference type="EMBL" id="SBW09749.1"/>
    </source>
</evidence>
<name>A0A212KDG0_9PROT</name>
<dbReference type="InterPro" id="IPR052344">
    <property type="entry name" value="Transposase-related"/>
</dbReference>
<reference evidence="4" key="1">
    <citation type="submission" date="2016-04" db="EMBL/GenBank/DDBJ databases">
        <authorList>
            <person name="Evans L.H."/>
            <person name="Alamgir A."/>
            <person name="Owens N."/>
            <person name="Weber N.D."/>
            <person name="Virtaneva K."/>
            <person name="Barbian K."/>
            <person name="Babar A."/>
            <person name="Rosenke K."/>
        </authorList>
    </citation>
    <scope>NUCLEOTIDE SEQUENCE</scope>
    <source>
        <strain evidence="4">86</strain>
    </source>
</reference>
<feature type="domain" description="Transposase IS66 central" evidence="1">
    <location>
        <begin position="73"/>
        <end position="363"/>
    </location>
</feature>
<evidence type="ECO:0000259" key="2">
    <source>
        <dbReference type="Pfam" id="PF13005"/>
    </source>
</evidence>
<dbReference type="EMBL" id="FLUO01000001">
    <property type="protein sequence ID" value="SBW09749.1"/>
    <property type="molecule type" value="Genomic_DNA"/>
</dbReference>
<evidence type="ECO:0008006" key="5">
    <source>
        <dbReference type="Google" id="ProtNLM"/>
    </source>
</evidence>
<accession>A0A212KDG0</accession>
<dbReference type="InterPro" id="IPR039552">
    <property type="entry name" value="IS66_C"/>
</dbReference>
<evidence type="ECO:0000259" key="3">
    <source>
        <dbReference type="Pfam" id="PF13817"/>
    </source>
</evidence>
<dbReference type="AlphaFoldDB" id="A0A212KDG0"/>
<dbReference type="Pfam" id="PF13817">
    <property type="entry name" value="DDE_Tnp_IS66_C"/>
    <property type="match status" value="1"/>
</dbReference>
<protein>
    <recommendedName>
        <fullName evidence="5">Transposase</fullName>
    </recommendedName>
</protein>
<proteinExistence type="predicted"/>
<dbReference type="PANTHER" id="PTHR33678:SF1">
    <property type="entry name" value="BLL1576 PROTEIN"/>
    <property type="match status" value="1"/>
</dbReference>